<evidence type="ECO:0000313" key="3">
    <source>
        <dbReference type="EMBL" id="PLW76845.1"/>
    </source>
</evidence>
<protein>
    <submittedName>
        <fullName evidence="3">Protease</fullName>
    </submittedName>
</protein>
<dbReference type="InterPro" id="IPR029062">
    <property type="entry name" value="Class_I_gatase-like"/>
</dbReference>
<reference evidence="3 4" key="1">
    <citation type="submission" date="2018-01" db="EMBL/GenBank/DDBJ databases">
        <title>The draft genome sequence of Cohaesibacter sp. H1304.</title>
        <authorList>
            <person name="Wang N.-N."/>
            <person name="Du Z.-J."/>
        </authorList>
    </citation>
    <scope>NUCLEOTIDE SEQUENCE [LARGE SCALE GENOMIC DNA]</scope>
    <source>
        <strain evidence="3 4">H1304</strain>
    </source>
</reference>
<accession>A0A2N5XQV0</accession>
<evidence type="ECO:0000256" key="1">
    <source>
        <dbReference type="ARBA" id="ARBA00008542"/>
    </source>
</evidence>
<dbReference type="Pfam" id="PF01965">
    <property type="entry name" value="DJ-1_PfpI"/>
    <property type="match status" value="1"/>
</dbReference>
<proteinExistence type="inferred from homology"/>
<dbReference type="PANTHER" id="PTHR42733">
    <property type="entry name" value="DJ-1 PROTEIN"/>
    <property type="match status" value="1"/>
</dbReference>
<dbReference type="OrthoDB" id="9792284at2"/>
<dbReference type="InterPro" id="IPR002818">
    <property type="entry name" value="DJ-1/PfpI"/>
</dbReference>
<evidence type="ECO:0000313" key="4">
    <source>
        <dbReference type="Proteomes" id="UP000234881"/>
    </source>
</evidence>
<dbReference type="AlphaFoldDB" id="A0A2N5XQV0"/>
<dbReference type="NCBIfam" id="TIGR01382">
    <property type="entry name" value="PfpI"/>
    <property type="match status" value="1"/>
</dbReference>
<dbReference type="InterPro" id="IPR006286">
    <property type="entry name" value="C56_PfpI-like"/>
</dbReference>
<organism evidence="3 4">
    <name type="scientific">Cohaesibacter celericrescens</name>
    <dbReference type="NCBI Taxonomy" id="2067669"/>
    <lineage>
        <taxon>Bacteria</taxon>
        <taxon>Pseudomonadati</taxon>
        <taxon>Pseudomonadota</taxon>
        <taxon>Alphaproteobacteria</taxon>
        <taxon>Hyphomicrobiales</taxon>
        <taxon>Cohaesibacteraceae</taxon>
    </lineage>
</organism>
<keyword evidence="4" id="KW-1185">Reference proteome</keyword>
<comment type="similarity">
    <text evidence="1">Belongs to the peptidase C56 family.</text>
</comment>
<dbReference type="RefSeq" id="WP_101534133.1">
    <property type="nucleotide sequence ID" value="NZ_JBFHIU010000048.1"/>
</dbReference>
<name>A0A2N5XQV0_9HYPH</name>
<evidence type="ECO:0000259" key="2">
    <source>
        <dbReference type="Pfam" id="PF01965"/>
    </source>
</evidence>
<dbReference type="PROSITE" id="PS51276">
    <property type="entry name" value="PEPTIDASE_C56_PFPI"/>
    <property type="match status" value="1"/>
</dbReference>
<dbReference type="GO" id="GO:0006508">
    <property type="term" value="P:proteolysis"/>
    <property type="evidence" value="ECO:0007669"/>
    <property type="project" value="UniProtKB-KW"/>
</dbReference>
<dbReference type="SUPFAM" id="SSF52317">
    <property type="entry name" value="Class I glutamine amidotransferase-like"/>
    <property type="match status" value="1"/>
</dbReference>
<dbReference type="CDD" id="cd03169">
    <property type="entry name" value="GATase1_PfpI_1"/>
    <property type="match status" value="1"/>
</dbReference>
<dbReference type="PANTHER" id="PTHR42733:SF2">
    <property type="entry name" value="DJ-1_THIJ_PFPI FAMILY PROTEIN"/>
    <property type="match status" value="1"/>
</dbReference>
<dbReference type="Proteomes" id="UP000234881">
    <property type="component" value="Unassembled WGS sequence"/>
</dbReference>
<sequence length="193" mass="21213">MVRIIIIAGDYSEDYEVMVPYQALLMLGFIVDVACPGKKKGEFIRTAIHEFEGEQTYSEKPGHLFRLNASFGVIEAEQYDGLYLAGGRACEYLRLNGAVLDLARHFMTKKKPIAAICHGAQILTAADVVRGRRLTAYAAVEPEVRMAGGEFIKVEPEASVVDGNLVTAPAWHGHPAMLRDFVSLLVRETSTEG</sequence>
<dbReference type="EMBL" id="PKUQ01000022">
    <property type="protein sequence ID" value="PLW76845.1"/>
    <property type="molecule type" value="Genomic_DNA"/>
</dbReference>
<comment type="caution">
    <text evidence="3">The sequence shown here is derived from an EMBL/GenBank/DDBJ whole genome shotgun (WGS) entry which is preliminary data.</text>
</comment>
<keyword evidence="3" id="KW-0378">Hydrolase</keyword>
<feature type="domain" description="DJ-1/PfpI" evidence="2">
    <location>
        <begin position="3"/>
        <end position="182"/>
    </location>
</feature>
<dbReference type="GO" id="GO:0008233">
    <property type="term" value="F:peptidase activity"/>
    <property type="evidence" value="ECO:0007669"/>
    <property type="project" value="UniProtKB-KW"/>
</dbReference>
<dbReference type="Gene3D" id="3.40.50.880">
    <property type="match status" value="1"/>
</dbReference>
<keyword evidence="3" id="KW-0645">Protease</keyword>
<gene>
    <name evidence="3" type="ORF">C0081_12360</name>
</gene>